<dbReference type="EMBL" id="LAZR01011113">
    <property type="protein sequence ID" value="KKM63360.1"/>
    <property type="molecule type" value="Genomic_DNA"/>
</dbReference>
<dbReference type="InterPro" id="IPR011231">
    <property type="entry name" value="Phage_VT1-Sakai_H0018"/>
</dbReference>
<accession>A0A0F9LGL3</accession>
<dbReference type="AlphaFoldDB" id="A0A0F9LGL3"/>
<organism evidence="1">
    <name type="scientific">marine sediment metagenome</name>
    <dbReference type="NCBI Taxonomy" id="412755"/>
    <lineage>
        <taxon>unclassified sequences</taxon>
        <taxon>metagenomes</taxon>
        <taxon>ecological metagenomes</taxon>
    </lineage>
</organism>
<comment type="caution">
    <text evidence="1">The sequence shown here is derived from an EMBL/GenBank/DDBJ whole genome shotgun (WGS) entry which is preliminary data.</text>
</comment>
<protein>
    <recommendedName>
        <fullName evidence="2">DUF2190 family protein</fullName>
    </recommendedName>
</protein>
<dbReference type="Pfam" id="PF09956">
    <property type="entry name" value="Phage_cement_2"/>
    <property type="match status" value="1"/>
</dbReference>
<reference evidence="1" key="1">
    <citation type="journal article" date="2015" name="Nature">
        <title>Complex archaea that bridge the gap between prokaryotes and eukaryotes.</title>
        <authorList>
            <person name="Spang A."/>
            <person name="Saw J.H."/>
            <person name="Jorgensen S.L."/>
            <person name="Zaremba-Niedzwiedzka K."/>
            <person name="Martijn J."/>
            <person name="Lind A.E."/>
            <person name="van Eijk R."/>
            <person name="Schleper C."/>
            <person name="Guy L."/>
            <person name="Ettema T.J."/>
        </authorList>
    </citation>
    <scope>NUCLEOTIDE SEQUENCE</scope>
</reference>
<evidence type="ECO:0008006" key="2">
    <source>
        <dbReference type="Google" id="ProtNLM"/>
    </source>
</evidence>
<proteinExistence type="predicted"/>
<name>A0A0F9LGL3_9ZZZZ</name>
<sequence>MGHKISDGNSLVVTNDSGGAVSKDDPVVLQGVFGFADADAANGARVSLSIAQEEREVQLPAKSGGYAVGDLVYFDGSAFDDVAGGAPWDVPVGTVSRAVVAAGGFGWMIFHAGAFAGRA</sequence>
<evidence type="ECO:0000313" key="1">
    <source>
        <dbReference type="EMBL" id="KKM63360.1"/>
    </source>
</evidence>
<gene>
    <name evidence="1" type="ORF">LCGC14_1512270</name>
</gene>